<evidence type="ECO:0000313" key="3">
    <source>
        <dbReference type="Proteomes" id="UP000317716"/>
    </source>
</evidence>
<evidence type="ECO:0000256" key="1">
    <source>
        <dbReference type="SAM" id="Phobius"/>
    </source>
</evidence>
<evidence type="ECO:0000313" key="2">
    <source>
        <dbReference type="EMBL" id="TMQ55964.1"/>
    </source>
</evidence>
<feature type="transmembrane region" description="Helical" evidence="1">
    <location>
        <begin position="92"/>
        <end position="118"/>
    </location>
</feature>
<dbReference type="AlphaFoldDB" id="A0A538SXI7"/>
<name>A0A538SXI7_UNCEI</name>
<comment type="caution">
    <text evidence="2">The sequence shown here is derived from an EMBL/GenBank/DDBJ whole genome shotgun (WGS) entry which is preliminary data.</text>
</comment>
<evidence type="ECO:0008006" key="4">
    <source>
        <dbReference type="Google" id="ProtNLM"/>
    </source>
</evidence>
<feature type="transmembrane region" description="Helical" evidence="1">
    <location>
        <begin position="310"/>
        <end position="333"/>
    </location>
</feature>
<feature type="transmembrane region" description="Helical" evidence="1">
    <location>
        <begin position="345"/>
        <end position="364"/>
    </location>
</feature>
<accession>A0A538SXI7</accession>
<keyword evidence="1" id="KW-1133">Transmembrane helix</keyword>
<keyword evidence="1" id="KW-0812">Transmembrane</keyword>
<feature type="transmembrane region" description="Helical" evidence="1">
    <location>
        <begin position="39"/>
        <end position="58"/>
    </location>
</feature>
<feature type="transmembrane region" description="Helical" evidence="1">
    <location>
        <begin position="6"/>
        <end position="32"/>
    </location>
</feature>
<proteinExistence type="predicted"/>
<feature type="transmembrane region" description="Helical" evidence="1">
    <location>
        <begin position="206"/>
        <end position="228"/>
    </location>
</feature>
<organism evidence="2 3">
    <name type="scientific">Eiseniibacteriota bacterium</name>
    <dbReference type="NCBI Taxonomy" id="2212470"/>
    <lineage>
        <taxon>Bacteria</taxon>
        <taxon>Candidatus Eiseniibacteriota</taxon>
    </lineage>
</organism>
<feature type="transmembrane region" description="Helical" evidence="1">
    <location>
        <begin position="138"/>
        <end position="161"/>
    </location>
</feature>
<feature type="transmembrane region" description="Helical" evidence="1">
    <location>
        <begin position="268"/>
        <end position="289"/>
    </location>
</feature>
<dbReference type="EMBL" id="VBOS01000192">
    <property type="protein sequence ID" value="TMQ55964.1"/>
    <property type="molecule type" value="Genomic_DNA"/>
</dbReference>
<feature type="transmembrane region" description="Helical" evidence="1">
    <location>
        <begin position="173"/>
        <end position="194"/>
    </location>
</feature>
<reference evidence="2 3" key="1">
    <citation type="journal article" date="2019" name="Nat. Microbiol.">
        <title>Mediterranean grassland soil C-N compound turnover is dependent on rainfall and depth, and is mediated by genomically divergent microorganisms.</title>
        <authorList>
            <person name="Diamond S."/>
            <person name="Andeer P.F."/>
            <person name="Li Z."/>
            <person name="Crits-Christoph A."/>
            <person name="Burstein D."/>
            <person name="Anantharaman K."/>
            <person name="Lane K.R."/>
            <person name="Thomas B.C."/>
            <person name="Pan C."/>
            <person name="Northen T.R."/>
            <person name="Banfield J.F."/>
        </authorList>
    </citation>
    <scope>NUCLEOTIDE SEQUENCE [LARGE SCALE GENOMIC DNA]</scope>
    <source>
        <strain evidence="2">WS_2</strain>
    </source>
</reference>
<sequence>MNAANLISALFGLGAPPLGAAVALFGAGFLLLHDRARNGTLYALSPLVVLTPLAALVAYGGRDHPGWAAIAAVLVAALLAREREDAFASECALKLVWVLGGSLALSWAGLGLLTLATGTSRVSEQWAVLQLGLDPPQLWSAALSLSLVAGIVLLGAAPFHFWAADLFQGAKAWLAPLAVAALQVGGSGWIMGRLAGIAACPEAARLTSYLLGVAGATAFAVGAVAVAWQKRPERRVGTLASLQGAILLAALAAERAGHYHRISVDDLIGLWAPHLLLALTGAGTFARFLPVSGTGAEPAAVMFRRHPLSAAFGLFALASLAGVPGTPGARLWLDVARALAGSERMGLMLAMAGAWLASFAVAVRQAREAIGVPSRGPAPGQPVPWSARAALWAAGAGLLALGWAWR</sequence>
<gene>
    <name evidence="2" type="ORF">E6K72_05735</name>
</gene>
<keyword evidence="1" id="KW-0472">Membrane</keyword>
<feature type="transmembrane region" description="Helical" evidence="1">
    <location>
        <begin position="385"/>
        <end position="405"/>
    </location>
</feature>
<feature type="transmembrane region" description="Helical" evidence="1">
    <location>
        <begin position="64"/>
        <end position="80"/>
    </location>
</feature>
<protein>
    <recommendedName>
        <fullName evidence="4">NADH:quinone oxidoreductase/Mrp antiporter membrane subunit domain-containing protein</fullName>
    </recommendedName>
</protein>
<dbReference type="Proteomes" id="UP000317716">
    <property type="component" value="Unassembled WGS sequence"/>
</dbReference>